<keyword evidence="2" id="KW-0812">Transmembrane</keyword>
<name>A0A839ZEB9_9HYPH</name>
<protein>
    <submittedName>
        <fullName evidence="3">Mg/Co/Ni transporter MgtE</fullName>
    </submittedName>
</protein>
<evidence type="ECO:0000313" key="4">
    <source>
        <dbReference type="Proteomes" id="UP000533469"/>
    </source>
</evidence>
<gene>
    <name evidence="3" type="ORF">FHS55_003784</name>
</gene>
<keyword evidence="2" id="KW-0472">Membrane</keyword>
<evidence type="ECO:0000313" key="3">
    <source>
        <dbReference type="EMBL" id="MBB3773153.1"/>
    </source>
</evidence>
<dbReference type="AlphaFoldDB" id="A0A839ZEB9"/>
<sequence length="75" mass="7786">MRELADRELAGGDVVRRRRGAVARRPHGTGLEYGLIAAALAVAIVTVVAGLGTRYGGAPLSPTSSMASGLERNLR</sequence>
<keyword evidence="4" id="KW-1185">Reference proteome</keyword>
<feature type="region of interest" description="Disordered" evidence="1">
    <location>
        <begin position="55"/>
        <end position="75"/>
    </location>
</feature>
<feature type="transmembrane region" description="Helical" evidence="2">
    <location>
        <begin position="33"/>
        <end position="52"/>
    </location>
</feature>
<organism evidence="3 4">
    <name type="scientific">Ancylobacter tetraedralis</name>
    <dbReference type="NCBI Taxonomy" id="217068"/>
    <lineage>
        <taxon>Bacteria</taxon>
        <taxon>Pseudomonadati</taxon>
        <taxon>Pseudomonadota</taxon>
        <taxon>Alphaproteobacteria</taxon>
        <taxon>Hyphomicrobiales</taxon>
        <taxon>Xanthobacteraceae</taxon>
        <taxon>Ancylobacter</taxon>
    </lineage>
</organism>
<dbReference type="EMBL" id="JACICD010000008">
    <property type="protein sequence ID" value="MBB3773153.1"/>
    <property type="molecule type" value="Genomic_DNA"/>
</dbReference>
<accession>A0A839ZEB9</accession>
<evidence type="ECO:0000256" key="1">
    <source>
        <dbReference type="SAM" id="MobiDB-lite"/>
    </source>
</evidence>
<dbReference type="Proteomes" id="UP000533469">
    <property type="component" value="Unassembled WGS sequence"/>
</dbReference>
<comment type="caution">
    <text evidence="3">The sequence shown here is derived from an EMBL/GenBank/DDBJ whole genome shotgun (WGS) entry which is preliminary data.</text>
</comment>
<dbReference type="RefSeq" id="WP_183191305.1">
    <property type="nucleotide sequence ID" value="NZ_JACICD010000008.1"/>
</dbReference>
<reference evidence="3 4" key="1">
    <citation type="submission" date="2020-08" db="EMBL/GenBank/DDBJ databases">
        <title>Genomic Encyclopedia of Type Strains, Phase IV (KMG-IV): sequencing the most valuable type-strain genomes for metagenomic binning, comparative biology and taxonomic classification.</title>
        <authorList>
            <person name="Goeker M."/>
        </authorList>
    </citation>
    <scope>NUCLEOTIDE SEQUENCE [LARGE SCALE GENOMIC DNA]</scope>
    <source>
        <strain evidence="3 4">DSM 5895</strain>
    </source>
</reference>
<evidence type="ECO:0000256" key="2">
    <source>
        <dbReference type="SAM" id="Phobius"/>
    </source>
</evidence>
<keyword evidence="2" id="KW-1133">Transmembrane helix</keyword>
<proteinExistence type="predicted"/>